<dbReference type="InterPro" id="IPR036383">
    <property type="entry name" value="TSP1_rpt_sf"/>
</dbReference>
<dbReference type="RefSeq" id="XP_004829245.1">
    <property type="nucleotide sequence ID" value="XM_004829188.1"/>
</dbReference>
<keyword evidence="4" id="KW-1185">Reference proteome</keyword>
<evidence type="ECO:0000256" key="1">
    <source>
        <dbReference type="ARBA" id="ARBA00004236"/>
    </source>
</evidence>
<reference evidence="3 4" key="1">
    <citation type="journal article" date="2012" name="BMC Genomics">
        <title>Comparative genomic analysis and phylogenetic position of Theileria equi.</title>
        <authorList>
            <person name="Kappmeyer L.S."/>
            <person name="Thiagarajan M."/>
            <person name="Herndon D.R."/>
            <person name="Ramsay J.D."/>
            <person name="Caler E."/>
            <person name="Djikeng A."/>
            <person name="Gillespie J.J."/>
            <person name="Lau A.O."/>
            <person name="Roalson E.H."/>
            <person name="Silva J.C."/>
            <person name="Silva M.G."/>
            <person name="Suarez C.E."/>
            <person name="Ueti M.W."/>
            <person name="Nene V.M."/>
            <person name="Mealey R.H."/>
            <person name="Knowles D.P."/>
            <person name="Brayton K.A."/>
        </authorList>
    </citation>
    <scope>NUCLEOTIDE SEQUENCE [LARGE SCALE GENOMIC DNA]</scope>
    <source>
        <strain evidence="3 4">WA</strain>
    </source>
</reference>
<evidence type="ECO:0000313" key="4">
    <source>
        <dbReference type="Proteomes" id="UP000031512"/>
    </source>
</evidence>
<dbReference type="Pfam" id="PF00090">
    <property type="entry name" value="TSP_1"/>
    <property type="match status" value="2"/>
</dbReference>
<comment type="subcellular location">
    <subcellularLocation>
        <location evidence="1">Cell membrane</location>
    </subcellularLocation>
</comment>
<dbReference type="eggNOG" id="ENOG502QX84">
    <property type="taxonomic scope" value="Eukaryota"/>
</dbReference>
<dbReference type="KEGG" id="beq:BEWA_024280"/>
<dbReference type="GeneID" id="15806909"/>
<keyword evidence="2" id="KW-0472">Membrane</keyword>
<protein>
    <recommendedName>
        <fullName evidence="5">Thrombospondin type 1 domain-containing protein</fullName>
    </recommendedName>
</protein>
<dbReference type="EMBL" id="CP001669">
    <property type="protein sequence ID" value="AFZ79579.1"/>
    <property type="molecule type" value="Genomic_DNA"/>
</dbReference>
<organism evidence="3 4">
    <name type="scientific">Theileria equi strain WA</name>
    <dbReference type="NCBI Taxonomy" id="1537102"/>
    <lineage>
        <taxon>Eukaryota</taxon>
        <taxon>Sar</taxon>
        <taxon>Alveolata</taxon>
        <taxon>Apicomplexa</taxon>
        <taxon>Aconoidasida</taxon>
        <taxon>Piroplasmida</taxon>
        <taxon>Theileriidae</taxon>
        <taxon>Theileria</taxon>
    </lineage>
</organism>
<dbReference type="VEuPathDB" id="PiroplasmaDB:BEWA_024280"/>
<dbReference type="Proteomes" id="UP000031512">
    <property type="component" value="Chromosome 1"/>
</dbReference>
<dbReference type="SUPFAM" id="SSF82895">
    <property type="entry name" value="TSP-1 type 1 repeat"/>
    <property type="match status" value="2"/>
</dbReference>
<dbReference type="GO" id="GO:0005886">
    <property type="term" value="C:plasma membrane"/>
    <property type="evidence" value="ECO:0007669"/>
    <property type="project" value="UniProtKB-SubCell"/>
</dbReference>
<proteinExistence type="predicted"/>
<dbReference type="PROSITE" id="PS50092">
    <property type="entry name" value="TSP1"/>
    <property type="match status" value="2"/>
</dbReference>
<dbReference type="OrthoDB" id="365306at2759"/>
<evidence type="ECO:0008006" key="5">
    <source>
        <dbReference type="Google" id="ProtNLM"/>
    </source>
</evidence>
<sequence length="1210" mass="138256">MRIGKSDALDPQTVLTRNFTTRGPVTIRCKSGHFINIISANITCNGSVVDATLEFWNVCRNKTKCIITMDNIETCFDPSGTFGKTEFTCSKLYALDCGLFHPRKAEDQEFCMRLCLGYIDQCRSKKDFLPRVFTLKCIEKLFRRNSFNKRCIFLLGSIRGENNDFKWDSYLMNKFETGRVVLTNMSWSYIKYTKPIENPIIIPSMANLRRYVKVNLFNVTNIGFQAKLLVIDCLDSCKERRKEFKSTIGWLAISVGDHSPYIEKRLQVGALRGKSSIILPLDPRKEWIILAQIQKIETEGGNIPRVFHTILTGDGKYTIEFLPKERDVVIGYIAFEADGPHFIHDADVVVFSEVAESVNVCTISINIPRRWPKNIPMYGNTLHSSIIVNPNIQSNISSLRAERDVGATSDGKINLWNLKIEYIVEKPTITLPPIVHGIVIEDEASILLKRICKYCIRGETKNETNSTSNQSTGSIRRRSDTRTKRFCFKECKSLLGKCIDAENIRECYAGVSKGCRLLDSDMLLDSIISYKRAIAINEKRKVKENDVEIIQPPEPTPVSPVEKEKNKTIVRDCLEGPWGEWSKCSNYCRSETVKSQRVRKRVIYAKNIGSGSRPCITVETQECLNLPNCSEFCLKRAVDGVEHFFIWSKDCKISVDDLEEDKYAGNFEGLKSGVKGTESPGCKVDDNWSSCDAPCDLGNPFHEHLRIPLACSETKRECRVKPEKCRVQQVNPRCFLSNTVYDMDEETWVKNDACICMSGTVCTAEEIYMGEDYDDLLSFENISRVSTGIKNTAVQLFISVANGRRVNIPVGFLKEITYGKFNQEELQHFCATGGIRIEPPMKETLWTDCRLADSNEKNVEGDITKPQKSSGMKKSRCTSICYSIRGKCENEVQEIEDADIVRCFKETVLTKKESVDVISFRKYGNLQGISIPMDELSKKIADLMVEMTSNTPENILSSYLSQYSISKHFVMLSDVFISFTCNFGPNMERVHELCVQSTKSILNMCIIRENNKKEGRIRLCMNKRIDGSKNVTQEKMSDEWEFKTYCHFKKVQPIGTGLVFCKNDNLNCDFDEWTQWSECTDTCTRNGIVPVRTRTRKMNGDASACNMKDNKLIETEPCLWLPQCPYDDIKDYIEEMKTNIAWEVVLEKNSDLQEWALDERADLENEFMEGKTTPAKRCNIFLGQQQVQNTRLILQVCFFFYPLLLCMRIK</sequence>
<accession>L0AXE6</accession>
<evidence type="ECO:0000256" key="2">
    <source>
        <dbReference type="ARBA" id="ARBA00022475"/>
    </source>
</evidence>
<keyword evidence="2" id="KW-1003">Cell membrane</keyword>
<gene>
    <name evidence="3" type="ORF">BEWA_024280</name>
</gene>
<dbReference type="SMART" id="SM00209">
    <property type="entry name" value="TSP1"/>
    <property type="match status" value="2"/>
</dbReference>
<dbReference type="InterPro" id="IPR000884">
    <property type="entry name" value="TSP1_rpt"/>
</dbReference>
<dbReference type="Gene3D" id="2.20.100.10">
    <property type="entry name" value="Thrombospondin type-1 (TSP1) repeat"/>
    <property type="match status" value="2"/>
</dbReference>
<dbReference type="AlphaFoldDB" id="L0AXE6"/>
<evidence type="ECO:0000313" key="3">
    <source>
        <dbReference type="EMBL" id="AFZ79579.1"/>
    </source>
</evidence>
<name>L0AXE6_THEEQ</name>